<feature type="domain" description="DUF7153" evidence="2">
    <location>
        <begin position="112"/>
        <end position="288"/>
    </location>
</feature>
<evidence type="ECO:0000313" key="4">
    <source>
        <dbReference type="WBParaSite" id="ACRNAN_scaffold6055.g26369.t2"/>
    </source>
</evidence>
<name>A0A914E8F3_9BILA</name>
<keyword evidence="3" id="KW-1185">Reference proteome</keyword>
<feature type="region of interest" description="Disordered" evidence="1">
    <location>
        <begin position="1"/>
        <end position="24"/>
    </location>
</feature>
<evidence type="ECO:0000259" key="2">
    <source>
        <dbReference type="Pfam" id="PF23672"/>
    </source>
</evidence>
<dbReference type="AlphaFoldDB" id="A0A914E8F3"/>
<evidence type="ECO:0000313" key="3">
    <source>
        <dbReference type="Proteomes" id="UP000887540"/>
    </source>
</evidence>
<protein>
    <recommendedName>
        <fullName evidence="2">DUF7153 domain-containing protein</fullName>
    </recommendedName>
</protein>
<dbReference type="Proteomes" id="UP000887540">
    <property type="component" value="Unplaced"/>
</dbReference>
<dbReference type="Pfam" id="PF23672">
    <property type="entry name" value="DUF7153"/>
    <property type="match status" value="1"/>
</dbReference>
<dbReference type="WBParaSite" id="ACRNAN_scaffold6055.g26369.t2">
    <property type="protein sequence ID" value="ACRNAN_scaffold6055.g26369.t2"/>
    <property type="gene ID" value="ACRNAN_scaffold6055.g26369"/>
</dbReference>
<dbReference type="PANTHER" id="PTHR22198:SF1">
    <property type="entry name" value="FERM DOMAIN-CONTAINING PROTEIN"/>
    <property type="match status" value="1"/>
</dbReference>
<feature type="compositionally biased region" description="Basic residues" evidence="1">
    <location>
        <begin position="13"/>
        <end position="24"/>
    </location>
</feature>
<evidence type="ECO:0000256" key="1">
    <source>
        <dbReference type="SAM" id="MobiDB-lite"/>
    </source>
</evidence>
<sequence>MQINNSKSEQDFHHHKRNNNRKHRHAIPKFYSHHEDLNHITTMSSEEVIDVIDAENSMANFQTVFLGFVHNPANIDENSEEYAPQYNGFQREDFLLDKVLSECNTIRTHEGFSDGILLKCCDHKPMFTYLHYALFKNRTHGSQLTCINSLIRQLDISSKSQYGAYDEVFAIQKTSLNPDAALPTHRHAGYIVSCFKILDQSFKQHTLEKSWLGWTGAREIYKYSPRNWNLRRITLHRHPLINGTNRSFAYILLCEFGSILHPSNTIQALDMCERLRARNCGHIALYQVQYNYNQPQQVPPPTVSPWTAVSLSPKTNHQHLRPPRNPMMRGYSQDVDSATETARRRTALLRIRDRSLGYDLEEPPTRYHSYQQFEEIS</sequence>
<dbReference type="InterPro" id="IPR055577">
    <property type="entry name" value="DUF7153"/>
</dbReference>
<dbReference type="PANTHER" id="PTHR22198">
    <property type="entry name" value="FERM DOMAIN-CONTAINING PROTEIN"/>
    <property type="match status" value="1"/>
</dbReference>
<proteinExistence type="predicted"/>
<reference evidence="4" key="1">
    <citation type="submission" date="2022-11" db="UniProtKB">
        <authorList>
            <consortium name="WormBaseParasite"/>
        </authorList>
    </citation>
    <scope>IDENTIFICATION</scope>
</reference>
<organism evidence="3 4">
    <name type="scientific">Acrobeloides nanus</name>
    <dbReference type="NCBI Taxonomy" id="290746"/>
    <lineage>
        <taxon>Eukaryota</taxon>
        <taxon>Metazoa</taxon>
        <taxon>Ecdysozoa</taxon>
        <taxon>Nematoda</taxon>
        <taxon>Chromadorea</taxon>
        <taxon>Rhabditida</taxon>
        <taxon>Tylenchina</taxon>
        <taxon>Cephalobomorpha</taxon>
        <taxon>Cephaloboidea</taxon>
        <taxon>Cephalobidae</taxon>
        <taxon>Acrobeloides</taxon>
    </lineage>
</organism>
<accession>A0A914E8F3</accession>